<dbReference type="InterPro" id="IPR039910">
    <property type="entry name" value="D15-like"/>
</dbReference>
<dbReference type="Proteomes" id="UP001209681">
    <property type="component" value="Unassembled WGS sequence"/>
</dbReference>
<sequence>MNASVFSVRTIQVLILMVLLPFSAAANLLPFLYQDAYRVSIQGDVPPEIRNILEAVSDTFSMKDRPVPTTEMLRRRAANDIPDMTRALRSEGFYNSRITREVNLERSLPEVIFYVDTGPAYMINDIIITTEDTQIPLHALPVASDLRLTPGTRARAPEILQAKEHLKSFFRERGYPSPRSDLQRTLVNHAERTVNLHYTYAAEPQAFFGDTIIEGNERVHSLYVENRIPWRKGELFQASRLNRLRSQLMQDGLFAIVDIEHPAEPNEDLSLPVHVSLLERSPRTIRTGLFYETDTGAGTKLEWEHRNLRGMGERLSTGLTVAEKQQRISSEYRIPDFLDKRQSLTLTGWAGQEESEAYESEEGAVGAKLFRQLNHSWSGGIGVQYRVSSITQLQETQTYGLLSFPHELTWDKRNDVLNPTRGFRMQIKGEPFWDSLDTGLWFYKLYGSLSGHLPLIGEDRLVLSARGGVGSIIGESNLNIPADERFYGGGGGSIRGYAYQSIGPEEKGEVVGGRSMVETGLELRWRMKNNLGLVAFLDGGQVFTQSQLQLEDEFHWGAGLGLRYYTDFAPFRLDVAFPLNSRPNDDAFQLYISIGQAF</sequence>
<dbReference type="RefSeq" id="WP_265425805.1">
    <property type="nucleotide sequence ID" value="NZ_JAPFPW010000017.1"/>
</dbReference>
<dbReference type="InterPro" id="IPR000184">
    <property type="entry name" value="Bac_surfAg_D15"/>
</dbReference>
<dbReference type="PANTHER" id="PTHR12815:SF42">
    <property type="entry name" value="BACTERIAL SURFACE ANTIGEN (D15) DOMAIN-CONTAINING PROTEIN"/>
    <property type="match status" value="1"/>
</dbReference>
<dbReference type="Pfam" id="PF01103">
    <property type="entry name" value="Omp85"/>
    <property type="match status" value="1"/>
</dbReference>
<dbReference type="Gene3D" id="3.10.20.310">
    <property type="entry name" value="membrane protein fhac"/>
    <property type="match status" value="1"/>
</dbReference>
<evidence type="ECO:0000256" key="1">
    <source>
        <dbReference type="ARBA" id="ARBA00004370"/>
    </source>
</evidence>
<evidence type="ECO:0000256" key="2">
    <source>
        <dbReference type="ARBA" id="ARBA00023136"/>
    </source>
</evidence>
<dbReference type="Gene3D" id="2.40.160.50">
    <property type="entry name" value="membrane protein fhac: a member of the omp85/tpsb transporter family"/>
    <property type="match status" value="1"/>
</dbReference>
<protein>
    <submittedName>
        <fullName evidence="4">Autotransporter assembly complex protein TamA</fullName>
    </submittedName>
</protein>
<name>A0ABT3NBQ7_9BACT</name>
<evidence type="ECO:0000313" key="4">
    <source>
        <dbReference type="EMBL" id="MCW7754893.1"/>
    </source>
</evidence>
<dbReference type="EMBL" id="JAPFPW010000017">
    <property type="protein sequence ID" value="MCW7754893.1"/>
    <property type="molecule type" value="Genomic_DNA"/>
</dbReference>
<gene>
    <name evidence="4" type="ORF">OOT00_12950</name>
</gene>
<feature type="domain" description="Bacterial surface antigen (D15)" evidence="3">
    <location>
        <begin position="307"/>
        <end position="598"/>
    </location>
</feature>
<evidence type="ECO:0000313" key="5">
    <source>
        <dbReference type="Proteomes" id="UP001209681"/>
    </source>
</evidence>
<accession>A0ABT3NBQ7</accession>
<dbReference type="PANTHER" id="PTHR12815">
    <property type="entry name" value="SORTING AND ASSEMBLY MACHINERY SAMM50 PROTEIN FAMILY MEMBER"/>
    <property type="match status" value="1"/>
</dbReference>
<reference evidence="4 5" key="1">
    <citation type="submission" date="2022-11" db="EMBL/GenBank/DDBJ databases">
        <title>Desulfobotulus tamanensis H1 sp. nov. - anaerobic, alkaliphilic, sulphate reducing bacterium isolated from terrestrial mud volcano.</title>
        <authorList>
            <person name="Frolova A."/>
            <person name="Merkel A.Y."/>
            <person name="Slobodkin A.I."/>
        </authorList>
    </citation>
    <scope>NUCLEOTIDE SEQUENCE [LARGE SCALE GENOMIC DNA]</scope>
    <source>
        <strain evidence="4 5">H1</strain>
    </source>
</reference>
<comment type="caution">
    <text evidence="4">The sequence shown here is derived from an EMBL/GenBank/DDBJ whole genome shotgun (WGS) entry which is preliminary data.</text>
</comment>
<proteinExistence type="predicted"/>
<evidence type="ECO:0000259" key="3">
    <source>
        <dbReference type="Pfam" id="PF01103"/>
    </source>
</evidence>
<organism evidence="4 5">
    <name type="scientific">Desulfobotulus pelophilus</name>
    <dbReference type="NCBI Taxonomy" id="2823377"/>
    <lineage>
        <taxon>Bacteria</taxon>
        <taxon>Pseudomonadati</taxon>
        <taxon>Thermodesulfobacteriota</taxon>
        <taxon>Desulfobacteria</taxon>
        <taxon>Desulfobacterales</taxon>
        <taxon>Desulfobacteraceae</taxon>
        <taxon>Desulfobotulus</taxon>
    </lineage>
</organism>
<keyword evidence="2" id="KW-0472">Membrane</keyword>
<comment type="subcellular location">
    <subcellularLocation>
        <location evidence="1">Membrane</location>
    </subcellularLocation>
</comment>
<keyword evidence="5" id="KW-1185">Reference proteome</keyword>